<accession>A0A655SEJ9</accession>
<keyword evidence="4" id="KW-0540">Nuclease</keyword>
<keyword evidence="1" id="KW-0175">Coiled coil</keyword>
<proteinExistence type="predicted"/>
<sequence>MISGKEVKNNIVYPFTKQELLIQVQDAFLSNRFIPLDARKSLVDKVDEIRNSIKQSVEPVEPAKSKASSLLSIAAGIFGSLAAALGFSSLTFVAKRQRKEEIELEINDAKEKYQQVIKRTIAFESKVHKVLMAYFGRKNIEQETERDIGIDFIVKNNGVAKLGVAIKDYRNQRVNSNQIHMLHSVSASLNLPILLVTNSPLTEDAKQLVERLNARDPNRARVMVSDFDGLGGQLENFV</sequence>
<keyword evidence="2" id="KW-0472">Membrane</keyword>
<dbReference type="GO" id="GO:0009307">
    <property type="term" value="P:DNA restriction-modification system"/>
    <property type="evidence" value="ECO:0007669"/>
    <property type="project" value="InterPro"/>
</dbReference>
<dbReference type="AlphaFoldDB" id="A0A655SEJ9"/>
<dbReference type="Proteomes" id="UP000044806">
    <property type="component" value="Unassembled WGS sequence"/>
</dbReference>
<evidence type="ECO:0000256" key="1">
    <source>
        <dbReference type="SAM" id="Coils"/>
    </source>
</evidence>
<reference evidence="4 5" key="1">
    <citation type="submission" date="2015-07" db="EMBL/GenBank/DDBJ databases">
        <authorList>
            <consortium name="Pathogen Informatics"/>
        </authorList>
    </citation>
    <scope>NUCLEOTIDE SEQUENCE [LARGE SCALE GENOMIC DNA]</scope>
    <source>
        <strain evidence="4 5">A51</strain>
    </source>
</reference>
<keyword evidence="4" id="KW-0255">Endonuclease</keyword>
<evidence type="ECO:0000313" key="4">
    <source>
        <dbReference type="EMBL" id="CSB20427.1"/>
    </source>
</evidence>
<keyword evidence="2" id="KW-0812">Transmembrane</keyword>
<feature type="domain" description="Restriction endonuclease type IV Mrr" evidence="3">
    <location>
        <begin position="134"/>
        <end position="212"/>
    </location>
</feature>
<feature type="transmembrane region" description="Helical" evidence="2">
    <location>
        <begin position="70"/>
        <end position="94"/>
    </location>
</feature>
<dbReference type="EMBL" id="CWOW01000049">
    <property type="protein sequence ID" value="CSB20427.1"/>
    <property type="molecule type" value="Genomic_DNA"/>
</dbReference>
<dbReference type="GO" id="GO:0004519">
    <property type="term" value="F:endonuclease activity"/>
    <property type="evidence" value="ECO:0007669"/>
    <property type="project" value="UniProtKB-KW"/>
</dbReference>
<feature type="coiled-coil region" evidence="1">
    <location>
        <begin position="92"/>
        <end position="119"/>
    </location>
</feature>
<dbReference type="InterPro" id="IPR007560">
    <property type="entry name" value="Restrct_endonuc_IV_Mrr"/>
</dbReference>
<organism evidence="4 5">
    <name type="scientific">Vibrio cholerae</name>
    <dbReference type="NCBI Taxonomy" id="666"/>
    <lineage>
        <taxon>Bacteria</taxon>
        <taxon>Pseudomonadati</taxon>
        <taxon>Pseudomonadota</taxon>
        <taxon>Gammaproteobacteria</taxon>
        <taxon>Vibrionales</taxon>
        <taxon>Vibrionaceae</taxon>
        <taxon>Vibrio</taxon>
    </lineage>
</organism>
<protein>
    <submittedName>
        <fullName evidence="4">Restriction endonuclease</fullName>
    </submittedName>
</protein>
<gene>
    <name evidence="4" type="ORF">ERS013165_03811</name>
</gene>
<dbReference type="Pfam" id="PF04471">
    <property type="entry name" value="Mrr_cat"/>
    <property type="match status" value="1"/>
</dbReference>
<evidence type="ECO:0000256" key="2">
    <source>
        <dbReference type="SAM" id="Phobius"/>
    </source>
</evidence>
<keyword evidence="2" id="KW-1133">Transmembrane helix</keyword>
<evidence type="ECO:0000313" key="5">
    <source>
        <dbReference type="Proteomes" id="UP000044806"/>
    </source>
</evidence>
<keyword evidence="4" id="KW-0378">Hydrolase</keyword>
<name>A0A655SEJ9_VIBCL</name>
<evidence type="ECO:0000259" key="3">
    <source>
        <dbReference type="Pfam" id="PF04471"/>
    </source>
</evidence>
<dbReference type="GO" id="GO:0003677">
    <property type="term" value="F:DNA binding"/>
    <property type="evidence" value="ECO:0007669"/>
    <property type="project" value="InterPro"/>
</dbReference>